<evidence type="ECO:0000313" key="3">
    <source>
        <dbReference type="Proteomes" id="UP000644699"/>
    </source>
</evidence>
<feature type="domain" description="RES" evidence="1">
    <location>
        <begin position="19"/>
        <end position="118"/>
    </location>
</feature>
<dbReference type="RefSeq" id="WP_244639601.1">
    <property type="nucleotide sequence ID" value="NZ_BMIQ01000007.1"/>
</dbReference>
<keyword evidence="3" id="KW-1185">Reference proteome</keyword>
<dbReference type="InterPro" id="IPR014914">
    <property type="entry name" value="RES_dom"/>
</dbReference>
<dbReference type="EMBL" id="BMIQ01000007">
    <property type="protein sequence ID" value="GGE16917.1"/>
    <property type="molecule type" value="Genomic_DNA"/>
</dbReference>
<protein>
    <recommendedName>
        <fullName evidence="1">RES domain-containing protein</fullName>
    </recommendedName>
</protein>
<proteinExistence type="predicted"/>
<evidence type="ECO:0000313" key="2">
    <source>
        <dbReference type="EMBL" id="GGE16917.1"/>
    </source>
</evidence>
<name>A0A916ZWE7_9HYPH</name>
<evidence type="ECO:0000259" key="1">
    <source>
        <dbReference type="Pfam" id="PF08808"/>
    </source>
</evidence>
<reference evidence="2" key="2">
    <citation type="submission" date="2020-09" db="EMBL/GenBank/DDBJ databases">
        <authorList>
            <person name="Sun Q."/>
            <person name="Zhou Y."/>
        </authorList>
    </citation>
    <scope>NUCLEOTIDE SEQUENCE</scope>
    <source>
        <strain evidence="2">CGMCC 1.15367</strain>
    </source>
</reference>
<dbReference type="Proteomes" id="UP000644699">
    <property type="component" value="Unassembled WGS sequence"/>
</dbReference>
<accession>A0A916ZWE7</accession>
<reference evidence="2" key="1">
    <citation type="journal article" date="2014" name="Int. J. Syst. Evol. Microbiol.">
        <title>Complete genome sequence of Corynebacterium casei LMG S-19264T (=DSM 44701T), isolated from a smear-ripened cheese.</title>
        <authorList>
            <consortium name="US DOE Joint Genome Institute (JGI-PGF)"/>
            <person name="Walter F."/>
            <person name="Albersmeier A."/>
            <person name="Kalinowski J."/>
            <person name="Ruckert C."/>
        </authorList>
    </citation>
    <scope>NUCLEOTIDE SEQUENCE</scope>
    <source>
        <strain evidence="2">CGMCC 1.15367</strain>
    </source>
</reference>
<dbReference type="Pfam" id="PF08808">
    <property type="entry name" value="RES"/>
    <property type="match status" value="1"/>
</dbReference>
<dbReference type="AlphaFoldDB" id="A0A916ZWE7"/>
<comment type="caution">
    <text evidence="2">The sequence shown here is derived from an EMBL/GenBank/DDBJ whole genome shotgun (WGS) entry which is preliminary data.</text>
</comment>
<organism evidence="2 3">
    <name type="scientific">Aureimonas endophytica</name>
    <dbReference type="NCBI Taxonomy" id="2027858"/>
    <lineage>
        <taxon>Bacteria</taxon>
        <taxon>Pseudomonadati</taxon>
        <taxon>Pseudomonadota</taxon>
        <taxon>Alphaproteobacteria</taxon>
        <taxon>Hyphomicrobiales</taxon>
        <taxon>Aurantimonadaceae</taxon>
        <taxon>Aureimonas</taxon>
    </lineage>
</organism>
<gene>
    <name evidence="2" type="ORF">GCM10011390_40010</name>
</gene>
<sequence length="131" mass="14568">MSPFAEWATIAILGYLREDGRPRVLLPLAVSKARIVDQRDEGACRALGFDRELSDQSWRPALAAGREPPSWSNSDRARAIGSDGIIDRSRHIPGGWHLTLFRWNEPGGPSVEIYGAPRPIELTEHGDKWGL</sequence>